<reference evidence="2" key="1">
    <citation type="journal article" date="2018" name="PLoS Negl. Trop. Dis.">
        <title>An insight into the salivary gland and fat body transcriptome of Panstrongylus lignarius (Hemiptera: Heteroptera), the main vector of Chagas disease in Peru.</title>
        <authorList>
            <person name="Nevoa J.C."/>
            <person name="Mendes M.T."/>
            <person name="da Silva M.V."/>
            <person name="Soares S.C."/>
            <person name="Oliveira C.J.F."/>
            <person name="Ribeiro J.M.C."/>
        </authorList>
    </citation>
    <scope>NUCLEOTIDE SEQUENCE</scope>
</reference>
<sequence>MVSFFVRGSLNIIFILLYFLFKLGASSFFAVFLLSTSCNGGELSFRDPFLLVLDGVKERYFRDPLLLTLCNDGEPSSFKDSLLLELGLLSSIPSCVS</sequence>
<keyword evidence="1" id="KW-1133">Transmembrane helix</keyword>
<keyword evidence="1" id="KW-0472">Membrane</keyword>
<name>A0A224Y372_9HEMI</name>
<dbReference type="EMBL" id="GFTR01001475">
    <property type="protein sequence ID" value="JAW14951.1"/>
    <property type="molecule type" value="Transcribed_RNA"/>
</dbReference>
<organism evidence="2">
    <name type="scientific">Panstrongylus lignarius</name>
    <dbReference type="NCBI Taxonomy" id="156445"/>
    <lineage>
        <taxon>Eukaryota</taxon>
        <taxon>Metazoa</taxon>
        <taxon>Ecdysozoa</taxon>
        <taxon>Arthropoda</taxon>
        <taxon>Hexapoda</taxon>
        <taxon>Insecta</taxon>
        <taxon>Pterygota</taxon>
        <taxon>Neoptera</taxon>
        <taxon>Paraneoptera</taxon>
        <taxon>Hemiptera</taxon>
        <taxon>Heteroptera</taxon>
        <taxon>Panheteroptera</taxon>
        <taxon>Cimicomorpha</taxon>
        <taxon>Reduviidae</taxon>
        <taxon>Triatominae</taxon>
        <taxon>Panstrongylus</taxon>
    </lineage>
</organism>
<proteinExistence type="predicted"/>
<accession>A0A224Y372</accession>
<protein>
    <submittedName>
        <fullName evidence="2">Putative secreted protein</fullName>
    </submittedName>
</protein>
<evidence type="ECO:0000313" key="2">
    <source>
        <dbReference type="EMBL" id="JAW14951.1"/>
    </source>
</evidence>
<feature type="transmembrane region" description="Helical" evidence="1">
    <location>
        <begin position="12"/>
        <end position="34"/>
    </location>
</feature>
<evidence type="ECO:0000256" key="1">
    <source>
        <dbReference type="SAM" id="Phobius"/>
    </source>
</evidence>
<dbReference type="AlphaFoldDB" id="A0A224Y372"/>
<keyword evidence="1" id="KW-0812">Transmembrane</keyword>